<dbReference type="SUPFAM" id="SSF48403">
    <property type="entry name" value="Ankyrin repeat"/>
    <property type="match status" value="1"/>
</dbReference>
<dbReference type="Proteomes" id="UP000663879">
    <property type="component" value="Unassembled WGS sequence"/>
</dbReference>
<evidence type="ECO:0000313" key="2">
    <source>
        <dbReference type="Proteomes" id="UP000663879"/>
    </source>
</evidence>
<dbReference type="SMART" id="SM00248">
    <property type="entry name" value="ANK"/>
    <property type="match status" value="3"/>
</dbReference>
<proteinExistence type="predicted"/>
<evidence type="ECO:0000313" key="1">
    <source>
        <dbReference type="EMBL" id="CAF0811353.1"/>
    </source>
</evidence>
<protein>
    <submittedName>
        <fullName evidence="1">Uncharacterized protein</fullName>
    </submittedName>
</protein>
<dbReference type="AlphaFoldDB" id="A0A813TI67"/>
<name>A0A813TI67_9BILA</name>
<gene>
    <name evidence="1" type="ORF">OXX778_LOCUS6989</name>
</gene>
<dbReference type="InterPro" id="IPR036770">
    <property type="entry name" value="Ankyrin_rpt-contain_sf"/>
</dbReference>
<dbReference type="EMBL" id="CAJNOC010000865">
    <property type="protein sequence ID" value="CAF0811353.1"/>
    <property type="molecule type" value="Genomic_DNA"/>
</dbReference>
<sequence length="455" mass="52838">MSDIKTEILVANLLELSIDSSLTKLEQIYDLIRRNEDQDRVIEYLIKDEQYKGLNINDLLKNGDTILCLCCNKGLDKLIKTLVEECSADINISRSINMNPNGMSPITPTITISARRQSRLLNSSNSNNLKGDSPLAICIKYGFDTIGEYLIEKGSDIFSGTLNNPEFERSPLQEAIRLGRIKIVEKMLQTIFEKDDEKLIEWLFLKRYDILRQVLMTENLDMLKIILPNIIENRRIDGEMLVHILNYLLMKSKMQTRKEKISQILELVMETGSLDEGSGETFEIVNFDIFVRGFFATLKALFNNISSEDSRTDTLTYRTSLFFFILKYQSSMVNFEDFYADIDSAFDHFYTRMKETGENIVKLVEYFIQFYDTLITMNHLHLKASNVANLLRLEHVKKIDILGDFLIQRSLIPLDLRELARLKIKDSMHMYNMYAINDLPILSQECKDFLFFVTE</sequence>
<dbReference type="OrthoDB" id="10258888at2759"/>
<accession>A0A813TI67</accession>
<reference evidence="1" key="1">
    <citation type="submission" date="2021-02" db="EMBL/GenBank/DDBJ databases">
        <authorList>
            <person name="Nowell W R."/>
        </authorList>
    </citation>
    <scope>NUCLEOTIDE SEQUENCE</scope>
    <source>
        <strain evidence="1">Ploen Becks lab</strain>
    </source>
</reference>
<dbReference type="InterPro" id="IPR002110">
    <property type="entry name" value="Ankyrin_rpt"/>
</dbReference>
<comment type="caution">
    <text evidence="1">The sequence shown here is derived from an EMBL/GenBank/DDBJ whole genome shotgun (WGS) entry which is preliminary data.</text>
</comment>
<dbReference type="Gene3D" id="1.25.40.20">
    <property type="entry name" value="Ankyrin repeat-containing domain"/>
    <property type="match status" value="1"/>
</dbReference>
<keyword evidence="2" id="KW-1185">Reference proteome</keyword>
<organism evidence="1 2">
    <name type="scientific">Brachionus calyciflorus</name>
    <dbReference type="NCBI Taxonomy" id="104777"/>
    <lineage>
        <taxon>Eukaryota</taxon>
        <taxon>Metazoa</taxon>
        <taxon>Spiralia</taxon>
        <taxon>Gnathifera</taxon>
        <taxon>Rotifera</taxon>
        <taxon>Eurotatoria</taxon>
        <taxon>Monogononta</taxon>
        <taxon>Pseudotrocha</taxon>
        <taxon>Ploima</taxon>
        <taxon>Brachionidae</taxon>
        <taxon>Brachionus</taxon>
    </lineage>
</organism>